<feature type="compositionally biased region" description="Basic and acidic residues" evidence="1">
    <location>
        <begin position="523"/>
        <end position="533"/>
    </location>
</feature>
<feature type="region of interest" description="Disordered" evidence="1">
    <location>
        <begin position="274"/>
        <end position="293"/>
    </location>
</feature>
<keyword evidence="3" id="KW-1185">Reference proteome</keyword>
<feature type="region of interest" description="Disordered" evidence="1">
    <location>
        <begin position="493"/>
        <end position="533"/>
    </location>
</feature>
<sequence>MRYTCLHGVNLVGGMLTGWAFCGGSRSVEGTLSVCTEMLLPQCSIVDGGNSELAHEAMESRSIPYSHPEPLSEAPSLVDRSSHQRLSWQESLTVTGPASFPLDSQGRNRSTGKRQRELDAEQTGSKFPRETPQDGHSWPPPGAERLQLFKPMAISPAEIHFPMTRDLNLANPLSRGSAFAQYGHGQHMAHRSSLPIISLGQDHGLNSQYKAREFVQPDHTRISTSIRGVSDEQRDKIGWKGKAPVSPSAFVPATNNPKDNLASGKLQTPVIPSEVLASHNGKKRQLVQSVQRDPTRISASIPVVNELQRNKQARKEKTPISPPVSLPATDNPKDNLVAAKFRTPGPPSDMPASHNGKKRQRDEKMKKPVVTPPSVPIVGSEPKRNLEPEVWKRVPVFLPFLMPASENVIGDRRTEHMKTPFISPSLMSASNNSRQGVQVGRLPTSGTGIPPAVAPPRDRLEKAQKPVTLQPSPVSPNAKEELIYDTKMKIPVVPPHFSERNDRRIDGQKSNPPVVATDYKPTSNDEKKPQEEKKLKTPLITSFFKPVNTFPSKKLKAEAVQPSTFPSISTHTTDVFKKEQWDVKLKTPVFSSGTSDNTRDLKAEKTQLPVITPVSGAFGDLTKGDKAEKLKTSVIPPVAPISRKDLDDQKLKTAVVMSQASRQASHLAHKASEFENQSTNSHSSIALVRIADVKSNYSHQALSWIPEAVNIRAARGTQTLALRFLRSIKNIRARGMLMKMHYASRIMVPFTYDLISKDWSKGNWLRVKRLWKRFWMRWDESINNATEEETLRTFLWISDYISETTIPELSTLPRSENANRRSTTHLNNKQVALLKNMSIGDPKIFQMKPAYVISASDQVFESFLHDSSRIGFFNLDQSALSQLHTFVLGTLNDIAGKILSACPEEDIDQSTNMPKVADENDKAESGLYPVGNARSLIGGHSKRKINCFYPLDPLLKDLTAEVFETEQNQKEFLFQPERIRNFFVQIKLYLD</sequence>
<feature type="region of interest" description="Disordered" evidence="1">
    <location>
        <begin position="222"/>
        <end position="266"/>
    </location>
</feature>
<evidence type="ECO:0000313" key="3">
    <source>
        <dbReference type="Proteomes" id="UP000054564"/>
    </source>
</evidence>
<evidence type="ECO:0000256" key="1">
    <source>
        <dbReference type="SAM" id="MobiDB-lite"/>
    </source>
</evidence>
<accession>A0A0L0VHH9</accession>
<feature type="region of interest" description="Disordered" evidence="1">
    <location>
        <begin position="301"/>
        <end position="382"/>
    </location>
</feature>
<organism evidence="2 3">
    <name type="scientific">Puccinia striiformis f. sp. tritici PST-78</name>
    <dbReference type="NCBI Taxonomy" id="1165861"/>
    <lineage>
        <taxon>Eukaryota</taxon>
        <taxon>Fungi</taxon>
        <taxon>Dikarya</taxon>
        <taxon>Basidiomycota</taxon>
        <taxon>Pucciniomycotina</taxon>
        <taxon>Pucciniomycetes</taxon>
        <taxon>Pucciniales</taxon>
        <taxon>Pucciniaceae</taxon>
        <taxon>Puccinia</taxon>
    </lineage>
</organism>
<feature type="region of interest" description="Disordered" evidence="1">
    <location>
        <begin position="441"/>
        <end position="476"/>
    </location>
</feature>
<feature type="compositionally biased region" description="Basic and acidic residues" evidence="1">
    <location>
        <begin position="229"/>
        <end position="238"/>
    </location>
</feature>
<dbReference type="AlphaFoldDB" id="A0A0L0VHH9"/>
<name>A0A0L0VHH9_9BASI</name>
<feature type="region of interest" description="Disordered" evidence="1">
    <location>
        <begin position="55"/>
        <end position="83"/>
    </location>
</feature>
<comment type="caution">
    <text evidence="2">The sequence shown here is derived from an EMBL/GenBank/DDBJ whole genome shotgun (WGS) entry which is preliminary data.</text>
</comment>
<feature type="region of interest" description="Disordered" evidence="1">
    <location>
        <begin position="96"/>
        <end position="143"/>
    </location>
</feature>
<dbReference type="Proteomes" id="UP000054564">
    <property type="component" value="Unassembled WGS sequence"/>
</dbReference>
<protein>
    <submittedName>
        <fullName evidence="2">Uncharacterized protein</fullName>
    </submittedName>
</protein>
<dbReference type="EMBL" id="AJIL01000053">
    <property type="protein sequence ID" value="KNE98735.1"/>
    <property type="molecule type" value="Genomic_DNA"/>
</dbReference>
<feature type="compositionally biased region" description="Basic and acidic residues" evidence="1">
    <location>
        <begin position="497"/>
        <end position="507"/>
    </location>
</feature>
<reference evidence="3" key="1">
    <citation type="submission" date="2014-03" db="EMBL/GenBank/DDBJ databases">
        <title>The Genome Sequence of Puccinia striiformis f. sp. tritici PST-78.</title>
        <authorList>
            <consortium name="The Broad Institute Genome Sequencing Platform"/>
            <person name="Cuomo C."/>
            <person name="Hulbert S."/>
            <person name="Chen X."/>
            <person name="Walker B."/>
            <person name="Young S.K."/>
            <person name="Zeng Q."/>
            <person name="Gargeya S."/>
            <person name="Fitzgerald M."/>
            <person name="Haas B."/>
            <person name="Abouelleil A."/>
            <person name="Alvarado L."/>
            <person name="Arachchi H.M."/>
            <person name="Berlin A.M."/>
            <person name="Chapman S.B."/>
            <person name="Goldberg J."/>
            <person name="Griggs A."/>
            <person name="Gujja S."/>
            <person name="Hansen M."/>
            <person name="Howarth C."/>
            <person name="Imamovic A."/>
            <person name="Larimer J."/>
            <person name="McCowan C."/>
            <person name="Montmayeur A."/>
            <person name="Murphy C."/>
            <person name="Neiman D."/>
            <person name="Pearson M."/>
            <person name="Priest M."/>
            <person name="Roberts A."/>
            <person name="Saif S."/>
            <person name="Shea T."/>
            <person name="Sisk P."/>
            <person name="Sykes S."/>
            <person name="Wortman J."/>
            <person name="Nusbaum C."/>
            <person name="Birren B."/>
        </authorList>
    </citation>
    <scope>NUCLEOTIDE SEQUENCE [LARGE SCALE GENOMIC DNA]</scope>
    <source>
        <strain evidence="3">race PST-78</strain>
    </source>
</reference>
<proteinExistence type="predicted"/>
<gene>
    <name evidence="2" type="ORF">PSTG_07922</name>
</gene>
<dbReference type="OrthoDB" id="10355283at2759"/>
<evidence type="ECO:0000313" key="2">
    <source>
        <dbReference type="EMBL" id="KNE98735.1"/>
    </source>
</evidence>